<dbReference type="Proteomes" id="UP000503088">
    <property type="component" value="Chromosome"/>
</dbReference>
<dbReference type="InterPro" id="IPR048015">
    <property type="entry name" value="NTP-PPase_MazG-like_N"/>
</dbReference>
<dbReference type="CDD" id="cd11529">
    <property type="entry name" value="NTP-PPase_MazG_Cterm"/>
    <property type="match status" value="1"/>
</dbReference>
<dbReference type="RefSeq" id="WP_173219159.1">
    <property type="nucleotide sequence ID" value="NZ_CP048104.1"/>
</dbReference>
<evidence type="ECO:0000259" key="2">
    <source>
        <dbReference type="Pfam" id="PF03819"/>
    </source>
</evidence>
<dbReference type="InterPro" id="IPR048011">
    <property type="entry name" value="NTP-PPase_MazG-like_C"/>
</dbReference>
<protein>
    <submittedName>
        <fullName evidence="3">Nucleoside triphosphate pyrophosphohydrolase</fullName>
        <ecNumber evidence="3">3.6.1.9</ecNumber>
    </submittedName>
</protein>
<dbReference type="GO" id="GO:0046047">
    <property type="term" value="P:TTP catabolic process"/>
    <property type="evidence" value="ECO:0007669"/>
    <property type="project" value="TreeGrafter"/>
</dbReference>
<dbReference type="EMBL" id="CP048104">
    <property type="protein sequence ID" value="QKG83088.1"/>
    <property type="molecule type" value="Genomic_DNA"/>
</dbReference>
<sequence>MKITVVGLGPGDENSLSLGSYRLLTNGDPIFLRTEKHPVISWLRQEGVRFQTFDPIYEKHHDFAAVYREIADRLMAEAETEKEVIYGVPGHPSVAEKTVQILLQEGKSRRIQVDIRGGESFLDPLFAKLNFDPIDGFLLLDGSSLKEDLLDPRCHVVIAQVYDRWVASEVKLSLMEVFPDDYPVTVISGAGVPDMEKVTTLPLHELDREEHFNNLSSVYVPPTQDEKILRRQFDNLVHIIRHLRGPDGCPWDRKQTHQSLRPYLLEESYEFLDAVAEDDPIAMAEELGDVLLQVLLHAEIGREEGEFDMADVIQNLADKMIRRHPHVFGDEEGLENASEVKQRWDAIKQQEKRGTPSTALEGIPGELPGLLKACQLQRKASKVGFDWDHPEPVRKKVEEELEELFQAEPEFQEEELGDLLFAVVNLARLMKVDPEQALLAACRKFKRRFQYVEQEARRAGGGMEAYSLDQLDQWWEEAKKREKNREQ</sequence>
<gene>
    <name evidence="3" type="primary">mazG</name>
    <name evidence="3" type="ORF">GXN76_00520</name>
</gene>
<dbReference type="PANTHER" id="PTHR30522:SF0">
    <property type="entry name" value="NUCLEOSIDE TRIPHOSPHATE PYROPHOSPHOHYDROLASE"/>
    <property type="match status" value="1"/>
</dbReference>
<dbReference type="GO" id="GO:0046052">
    <property type="term" value="P:UTP catabolic process"/>
    <property type="evidence" value="ECO:0007669"/>
    <property type="project" value="TreeGrafter"/>
</dbReference>
<proteinExistence type="predicted"/>
<keyword evidence="4" id="KW-1185">Reference proteome</keyword>
<dbReference type="PANTHER" id="PTHR30522">
    <property type="entry name" value="NUCLEOSIDE TRIPHOSPHATE PYROPHOSPHOHYDROLASE"/>
    <property type="match status" value="1"/>
</dbReference>
<accession>A0A7D3XQ03</accession>
<dbReference type="CDD" id="cd11528">
    <property type="entry name" value="NTP-PPase_MazG_Nterm"/>
    <property type="match status" value="1"/>
</dbReference>
<dbReference type="InterPro" id="IPR014777">
    <property type="entry name" value="4pyrrole_Mease_sub1"/>
</dbReference>
<dbReference type="GO" id="GO:0046061">
    <property type="term" value="P:dATP catabolic process"/>
    <property type="evidence" value="ECO:0007669"/>
    <property type="project" value="TreeGrafter"/>
</dbReference>
<dbReference type="NCBIfam" id="NF007113">
    <property type="entry name" value="PRK09562.1"/>
    <property type="match status" value="1"/>
</dbReference>
<dbReference type="Gene3D" id="3.40.1010.10">
    <property type="entry name" value="Cobalt-precorrin-4 Transmethylase, Domain 1"/>
    <property type="match status" value="1"/>
</dbReference>
<reference evidence="3 4" key="1">
    <citation type="submission" date="2020-01" db="EMBL/GenBank/DDBJ databases">
        <authorList>
            <person name="Gulvik C.A."/>
            <person name="Batra D.G."/>
        </authorList>
    </citation>
    <scope>NUCLEOTIDE SEQUENCE [LARGE SCALE GENOMIC DNA]</scope>
    <source>
        <strain evidence="3 4">W9323</strain>
    </source>
</reference>
<dbReference type="InterPro" id="IPR035996">
    <property type="entry name" value="4pyrrol_Methylase_sf"/>
</dbReference>
<dbReference type="InterPro" id="IPR004518">
    <property type="entry name" value="MazG-like_dom"/>
</dbReference>
<dbReference type="KEGG" id="kpul:GXN76_00520"/>
<dbReference type="FunFam" id="1.10.287.1080:FF:000001">
    <property type="entry name" value="Nucleoside triphosphate pyrophosphohydrolase"/>
    <property type="match status" value="1"/>
</dbReference>
<name>A0A7D3XQ03_9BACL</name>
<dbReference type="GO" id="GO:0046081">
    <property type="term" value="P:dUTP catabolic process"/>
    <property type="evidence" value="ECO:0007669"/>
    <property type="project" value="TreeGrafter"/>
</dbReference>
<dbReference type="AlphaFoldDB" id="A0A7D3XQ03"/>
<dbReference type="CDD" id="cd11723">
    <property type="entry name" value="YabN_N_like"/>
    <property type="match status" value="1"/>
</dbReference>
<dbReference type="SUPFAM" id="SSF101386">
    <property type="entry name" value="all-alpha NTP pyrophosphatases"/>
    <property type="match status" value="2"/>
</dbReference>
<dbReference type="InterPro" id="IPR035013">
    <property type="entry name" value="YabN_N"/>
</dbReference>
<evidence type="ECO:0000313" key="4">
    <source>
        <dbReference type="Proteomes" id="UP000503088"/>
    </source>
</evidence>
<evidence type="ECO:0000259" key="1">
    <source>
        <dbReference type="Pfam" id="PF00590"/>
    </source>
</evidence>
<dbReference type="Pfam" id="PF00590">
    <property type="entry name" value="TP_methylase"/>
    <property type="match status" value="1"/>
</dbReference>
<evidence type="ECO:0000313" key="3">
    <source>
        <dbReference type="EMBL" id="QKG83088.1"/>
    </source>
</evidence>
<dbReference type="GO" id="GO:0047429">
    <property type="term" value="F:nucleoside triphosphate diphosphatase activity"/>
    <property type="evidence" value="ECO:0007669"/>
    <property type="project" value="UniProtKB-EC"/>
</dbReference>
<dbReference type="NCBIfam" id="TIGR00444">
    <property type="entry name" value="mazG"/>
    <property type="match status" value="1"/>
</dbReference>
<dbReference type="EC" id="3.6.1.9" evidence="3"/>
<dbReference type="GO" id="GO:0006203">
    <property type="term" value="P:dGTP catabolic process"/>
    <property type="evidence" value="ECO:0007669"/>
    <property type="project" value="TreeGrafter"/>
</dbReference>
<dbReference type="GO" id="GO:0008168">
    <property type="term" value="F:methyltransferase activity"/>
    <property type="evidence" value="ECO:0007669"/>
    <property type="project" value="InterPro"/>
</dbReference>
<dbReference type="InterPro" id="IPR011551">
    <property type="entry name" value="NTP_PyrPHydrolase_MazG"/>
</dbReference>
<feature type="domain" description="NTP pyrophosphohydrolase MazG-like" evidence="2">
    <location>
        <begin position="255"/>
        <end position="328"/>
    </location>
</feature>
<dbReference type="GO" id="GO:0006950">
    <property type="term" value="P:response to stress"/>
    <property type="evidence" value="ECO:0007669"/>
    <property type="project" value="UniProtKB-ARBA"/>
</dbReference>
<dbReference type="GO" id="GO:0046076">
    <property type="term" value="P:dTTP catabolic process"/>
    <property type="evidence" value="ECO:0007669"/>
    <property type="project" value="TreeGrafter"/>
</dbReference>
<organism evidence="3 4">
    <name type="scientific">Kroppenstedtia pulmonis</name>
    <dbReference type="NCBI Taxonomy" id="1380685"/>
    <lineage>
        <taxon>Bacteria</taxon>
        <taxon>Bacillati</taxon>
        <taxon>Bacillota</taxon>
        <taxon>Bacilli</taxon>
        <taxon>Bacillales</taxon>
        <taxon>Thermoactinomycetaceae</taxon>
        <taxon>Kroppenstedtia</taxon>
    </lineage>
</organism>
<feature type="domain" description="Tetrapyrrole methylase" evidence="1">
    <location>
        <begin position="2"/>
        <end position="206"/>
    </location>
</feature>
<feature type="domain" description="NTP pyrophosphohydrolase MazG-like" evidence="2">
    <location>
        <begin position="397"/>
        <end position="449"/>
    </location>
</feature>
<keyword evidence="3" id="KW-0378">Hydrolase</keyword>
<dbReference type="InterPro" id="IPR024180">
    <property type="entry name" value="Tetrapyrrole_Mease/MazG_pred"/>
</dbReference>
<dbReference type="InterPro" id="IPR000878">
    <property type="entry name" value="4pyrrol_Mease"/>
</dbReference>
<dbReference type="SUPFAM" id="SSF53790">
    <property type="entry name" value="Tetrapyrrole methylase"/>
    <property type="match status" value="1"/>
</dbReference>
<dbReference type="PIRSF" id="PIRSF002845">
    <property type="entry name" value="Ttrprl_mtas_MazG"/>
    <property type="match status" value="1"/>
</dbReference>
<dbReference type="Gene3D" id="1.10.287.1080">
    <property type="entry name" value="MazG-like"/>
    <property type="match status" value="2"/>
</dbReference>
<dbReference type="FunFam" id="1.10.287.1080:FF:000003">
    <property type="entry name" value="Nucleoside triphosphate pyrophosphohydrolase"/>
    <property type="match status" value="1"/>
</dbReference>
<dbReference type="Pfam" id="PF03819">
    <property type="entry name" value="MazG"/>
    <property type="match status" value="2"/>
</dbReference>